<reference evidence="2 3" key="1">
    <citation type="submission" date="2024-06" db="EMBL/GenBank/DDBJ databases">
        <title>Genomic Encyclopedia of Type Strains, Phase IV (KMG-IV): sequencing the most valuable type-strain genomes for metagenomic binning, comparative biology and taxonomic classification.</title>
        <authorList>
            <person name="Goeker M."/>
        </authorList>
    </citation>
    <scope>NUCLEOTIDE SEQUENCE [LARGE SCALE GENOMIC DNA]</scope>
    <source>
        <strain evidence="2 3">DSM 100022</strain>
    </source>
</reference>
<organism evidence="2 3">
    <name type="scientific">Mesorhizobium robiniae</name>
    <dbReference type="NCBI Taxonomy" id="559315"/>
    <lineage>
        <taxon>Bacteria</taxon>
        <taxon>Pseudomonadati</taxon>
        <taxon>Pseudomonadota</taxon>
        <taxon>Alphaproteobacteria</taxon>
        <taxon>Hyphomicrobiales</taxon>
        <taxon>Phyllobacteriaceae</taxon>
        <taxon>Mesorhizobium</taxon>
    </lineage>
</organism>
<evidence type="ECO:0000256" key="1">
    <source>
        <dbReference type="SAM" id="Phobius"/>
    </source>
</evidence>
<proteinExistence type="predicted"/>
<comment type="caution">
    <text evidence="2">The sequence shown here is derived from an EMBL/GenBank/DDBJ whole genome shotgun (WGS) entry which is preliminary data.</text>
</comment>
<feature type="transmembrane region" description="Helical" evidence="1">
    <location>
        <begin position="97"/>
        <end position="116"/>
    </location>
</feature>
<accession>A0ABV2GQ95</accession>
<gene>
    <name evidence="2" type="ORF">ABID19_003275</name>
</gene>
<keyword evidence="3" id="KW-1185">Reference proteome</keyword>
<keyword evidence="1" id="KW-0812">Transmembrane</keyword>
<sequence>MIPMLAAPPEPLSQASGFTETGDSDFLGTGLISRSVNCPGEVVVLLAIVGVAGVALIMGLTLRAPALIVATLVVIVVSIAVGSFLDLSVQTTIRSTLYLVIVTQIAYLVGLAFAVLRRRPGRGR</sequence>
<protein>
    <submittedName>
        <fullName evidence="2">Membrane channel-forming protein YqfA (Hemolysin III family)</fullName>
    </submittedName>
</protein>
<keyword evidence="1" id="KW-1133">Transmembrane helix</keyword>
<name>A0ABV2GQ95_9HYPH</name>
<dbReference type="Proteomes" id="UP001549204">
    <property type="component" value="Unassembled WGS sequence"/>
</dbReference>
<evidence type="ECO:0000313" key="3">
    <source>
        <dbReference type="Proteomes" id="UP001549204"/>
    </source>
</evidence>
<dbReference type="RefSeq" id="WP_354491994.1">
    <property type="nucleotide sequence ID" value="NZ_JBEPMC010000005.1"/>
</dbReference>
<dbReference type="EMBL" id="JBEPMC010000005">
    <property type="protein sequence ID" value="MET3580237.1"/>
    <property type="molecule type" value="Genomic_DNA"/>
</dbReference>
<feature type="transmembrane region" description="Helical" evidence="1">
    <location>
        <begin position="67"/>
        <end position="85"/>
    </location>
</feature>
<feature type="transmembrane region" description="Helical" evidence="1">
    <location>
        <begin position="42"/>
        <end position="60"/>
    </location>
</feature>
<keyword evidence="1" id="KW-0472">Membrane</keyword>
<evidence type="ECO:0000313" key="2">
    <source>
        <dbReference type="EMBL" id="MET3580237.1"/>
    </source>
</evidence>